<dbReference type="EMBL" id="JAGTJQ010000008">
    <property type="protein sequence ID" value="KAH7026386.1"/>
    <property type="molecule type" value="Genomic_DNA"/>
</dbReference>
<dbReference type="Pfam" id="PF06985">
    <property type="entry name" value="HET"/>
    <property type="match status" value="1"/>
</dbReference>
<proteinExistence type="predicted"/>
<dbReference type="Proteomes" id="UP000756346">
    <property type="component" value="Unassembled WGS sequence"/>
</dbReference>
<comment type="caution">
    <text evidence="2">The sequence shown here is derived from an EMBL/GenBank/DDBJ whole genome shotgun (WGS) entry which is preliminary data.</text>
</comment>
<feature type="non-terminal residue" evidence="2">
    <location>
        <position position="229"/>
    </location>
</feature>
<sequence length="229" mass="26667">MRLLELTPGGKCTLTRDLDHNKVPPYAILSHTWIHGQEVTYEDLRQRRHQNAAGWRKVDFCLAQIQRDGLRHCWIDSCCINKAHPDEKHGAFNAMFAWYQSARVCYVYLHDVLALDDLVGSRWWTRGWTLQELLAPSRVVFFSSEGVPLGDKESLQHVIHAITRISREALLGTLPLAHFTIEEKLSWMKGRQTTYEEDWAYCLQGILGFEMSRRYGEGRLRAIERLKKE</sequence>
<dbReference type="PANTHER" id="PTHR10622:SF11">
    <property type="entry name" value="HET-DOMAIN-CONTAINING PROTEIN"/>
    <property type="match status" value="1"/>
</dbReference>
<keyword evidence="3" id="KW-1185">Reference proteome</keyword>
<dbReference type="AlphaFoldDB" id="A0A9P8Y1L0"/>
<organism evidence="2 3">
    <name type="scientific">Microdochium trichocladiopsis</name>
    <dbReference type="NCBI Taxonomy" id="1682393"/>
    <lineage>
        <taxon>Eukaryota</taxon>
        <taxon>Fungi</taxon>
        <taxon>Dikarya</taxon>
        <taxon>Ascomycota</taxon>
        <taxon>Pezizomycotina</taxon>
        <taxon>Sordariomycetes</taxon>
        <taxon>Xylariomycetidae</taxon>
        <taxon>Xylariales</taxon>
        <taxon>Microdochiaceae</taxon>
        <taxon>Microdochium</taxon>
    </lineage>
</organism>
<dbReference type="PANTHER" id="PTHR10622">
    <property type="entry name" value="HET DOMAIN-CONTAINING PROTEIN"/>
    <property type="match status" value="1"/>
</dbReference>
<dbReference type="RefSeq" id="XP_046009603.1">
    <property type="nucleotide sequence ID" value="XM_046148827.1"/>
</dbReference>
<evidence type="ECO:0000313" key="2">
    <source>
        <dbReference type="EMBL" id="KAH7026386.1"/>
    </source>
</evidence>
<reference evidence="2" key="1">
    <citation type="journal article" date="2021" name="Nat. Commun.">
        <title>Genetic determinants of endophytism in the Arabidopsis root mycobiome.</title>
        <authorList>
            <person name="Mesny F."/>
            <person name="Miyauchi S."/>
            <person name="Thiergart T."/>
            <person name="Pickel B."/>
            <person name="Atanasova L."/>
            <person name="Karlsson M."/>
            <person name="Huettel B."/>
            <person name="Barry K.W."/>
            <person name="Haridas S."/>
            <person name="Chen C."/>
            <person name="Bauer D."/>
            <person name="Andreopoulos W."/>
            <person name="Pangilinan J."/>
            <person name="LaButti K."/>
            <person name="Riley R."/>
            <person name="Lipzen A."/>
            <person name="Clum A."/>
            <person name="Drula E."/>
            <person name="Henrissat B."/>
            <person name="Kohler A."/>
            <person name="Grigoriev I.V."/>
            <person name="Martin F.M."/>
            <person name="Hacquard S."/>
        </authorList>
    </citation>
    <scope>NUCLEOTIDE SEQUENCE</scope>
    <source>
        <strain evidence="2">MPI-CAGE-CH-0230</strain>
    </source>
</reference>
<feature type="domain" description="Heterokaryon incompatibility" evidence="1">
    <location>
        <begin position="26"/>
        <end position="111"/>
    </location>
</feature>
<gene>
    <name evidence="2" type="ORF">B0I36DRAFT_205405</name>
</gene>
<accession>A0A9P8Y1L0</accession>
<dbReference type="OrthoDB" id="4744537at2759"/>
<dbReference type="GeneID" id="70178373"/>
<name>A0A9P8Y1L0_9PEZI</name>
<dbReference type="InterPro" id="IPR010730">
    <property type="entry name" value="HET"/>
</dbReference>
<evidence type="ECO:0000313" key="3">
    <source>
        <dbReference type="Proteomes" id="UP000756346"/>
    </source>
</evidence>
<evidence type="ECO:0000259" key="1">
    <source>
        <dbReference type="Pfam" id="PF06985"/>
    </source>
</evidence>
<protein>
    <submittedName>
        <fullName evidence="2">Heterokaryon incompatibility</fullName>
    </submittedName>
</protein>